<accession>A0A316ALY0</accession>
<protein>
    <submittedName>
        <fullName evidence="4">DNA polymerase-3 subunit epsilon</fullName>
    </submittedName>
</protein>
<dbReference type="InterPro" id="IPR036397">
    <property type="entry name" value="RNaseH_sf"/>
</dbReference>
<dbReference type="Gene3D" id="3.30.420.10">
    <property type="entry name" value="Ribonuclease H-like superfamily/Ribonuclease H"/>
    <property type="match status" value="1"/>
</dbReference>
<dbReference type="GO" id="GO:0045004">
    <property type="term" value="P:DNA replication proofreading"/>
    <property type="evidence" value="ECO:0007669"/>
    <property type="project" value="TreeGrafter"/>
</dbReference>
<dbReference type="GO" id="GO:0003887">
    <property type="term" value="F:DNA-directed DNA polymerase activity"/>
    <property type="evidence" value="ECO:0007669"/>
    <property type="project" value="InterPro"/>
</dbReference>
<dbReference type="RefSeq" id="WP_109674281.1">
    <property type="nucleotide sequence ID" value="NZ_QGDT01000004.1"/>
</dbReference>
<evidence type="ECO:0000256" key="1">
    <source>
        <dbReference type="ARBA" id="ARBA00025483"/>
    </source>
</evidence>
<comment type="caution">
    <text evidence="4">The sequence shown here is derived from an EMBL/GenBank/DDBJ whole genome shotgun (WGS) entry which is preliminary data.</text>
</comment>
<dbReference type="AlphaFoldDB" id="A0A316ALY0"/>
<dbReference type="GO" id="GO:0003677">
    <property type="term" value="F:DNA binding"/>
    <property type="evidence" value="ECO:0007669"/>
    <property type="project" value="InterPro"/>
</dbReference>
<comment type="subunit">
    <text evidence="2">DNA polymerase III contains a core (composed of alpha, epsilon and theta chains) that associates with a tau subunit. This core dimerizes to form the POLIII' complex. PolIII' associates with the gamma complex (composed of gamma, delta, delta', psi and chi chains) and with the beta chain to form the complete DNA polymerase III complex.</text>
</comment>
<evidence type="ECO:0000259" key="3">
    <source>
        <dbReference type="SMART" id="SM00479"/>
    </source>
</evidence>
<dbReference type="GO" id="GO:0005829">
    <property type="term" value="C:cytosol"/>
    <property type="evidence" value="ECO:0007669"/>
    <property type="project" value="TreeGrafter"/>
</dbReference>
<dbReference type="PANTHER" id="PTHR30231">
    <property type="entry name" value="DNA POLYMERASE III SUBUNIT EPSILON"/>
    <property type="match status" value="1"/>
</dbReference>
<dbReference type="NCBIfam" id="TIGR00573">
    <property type="entry name" value="dnaq"/>
    <property type="match status" value="1"/>
</dbReference>
<dbReference type="PANTHER" id="PTHR30231:SF37">
    <property type="entry name" value="EXODEOXYRIBONUCLEASE 10"/>
    <property type="match status" value="1"/>
</dbReference>
<dbReference type="CDD" id="cd06127">
    <property type="entry name" value="DEDDh"/>
    <property type="match status" value="1"/>
</dbReference>
<dbReference type="Proteomes" id="UP000245880">
    <property type="component" value="Unassembled WGS sequence"/>
</dbReference>
<dbReference type="InterPro" id="IPR013520">
    <property type="entry name" value="Ribonucl_H"/>
</dbReference>
<dbReference type="Pfam" id="PF00929">
    <property type="entry name" value="RNase_T"/>
    <property type="match status" value="1"/>
</dbReference>
<evidence type="ECO:0000313" key="4">
    <source>
        <dbReference type="EMBL" id="PWJ58428.1"/>
    </source>
</evidence>
<reference evidence="4 5" key="1">
    <citation type="submission" date="2018-03" db="EMBL/GenBank/DDBJ databases">
        <title>Genomic Encyclopedia of Archaeal and Bacterial Type Strains, Phase II (KMG-II): from individual species to whole genera.</title>
        <authorList>
            <person name="Goeker M."/>
        </authorList>
    </citation>
    <scope>NUCLEOTIDE SEQUENCE [LARGE SCALE GENOMIC DNA]</scope>
    <source>
        <strain evidence="4 5">DSM 100346</strain>
    </source>
</reference>
<keyword evidence="5" id="KW-1185">Reference proteome</keyword>
<organism evidence="4 5">
    <name type="scientific">Dyadobacter jejuensis</name>
    <dbReference type="NCBI Taxonomy" id="1082580"/>
    <lineage>
        <taxon>Bacteria</taxon>
        <taxon>Pseudomonadati</taxon>
        <taxon>Bacteroidota</taxon>
        <taxon>Cytophagia</taxon>
        <taxon>Cytophagales</taxon>
        <taxon>Spirosomataceae</taxon>
        <taxon>Dyadobacter</taxon>
    </lineage>
</organism>
<proteinExistence type="predicted"/>
<evidence type="ECO:0000313" key="5">
    <source>
        <dbReference type="Proteomes" id="UP000245880"/>
    </source>
</evidence>
<dbReference type="SUPFAM" id="SSF53098">
    <property type="entry name" value="Ribonuclease H-like"/>
    <property type="match status" value="1"/>
</dbReference>
<feature type="domain" description="Exonuclease" evidence="3">
    <location>
        <begin position="1"/>
        <end position="165"/>
    </location>
</feature>
<gene>
    <name evidence="4" type="ORF">CLV98_104287</name>
</gene>
<dbReference type="GO" id="GO:0008408">
    <property type="term" value="F:3'-5' exonuclease activity"/>
    <property type="evidence" value="ECO:0007669"/>
    <property type="project" value="TreeGrafter"/>
</dbReference>
<dbReference type="OrthoDB" id="9803913at2"/>
<name>A0A316ALY0_9BACT</name>
<comment type="function">
    <text evidence="1">DNA polymerase III is a complex, multichain enzyme responsible for most of the replicative synthesis in bacteria. The epsilon subunit contain the editing function and is a proofreading 3'-5' exonuclease.</text>
</comment>
<dbReference type="InterPro" id="IPR012337">
    <property type="entry name" value="RNaseH-like_sf"/>
</dbReference>
<evidence type="ECO:0000256" key="2">
    <source>
        <dbReference type="ARBA" id="ARBA00026073"/>
    </source>
</evidence>
<sequence length="172" mass="19584">MYAIVDIETTGGGAGARMTEIAVFRHDGQKVVDTFHSLINPQTYIPPFITQLTGIDNALVADAPIFEQIQDSVRELTKDAWFVAHNARFDYNFIKREFLNIEEYFERDLLCTVKLSRKIFPGFKSYSLGNLCESLSIALDNRHRAQGDAAATVLLFEKLLYHDHKNLIPIDF</sequence>
<dbReference type="FunFam" id="3.30.420.10:FF:000045">
    <property type="entry name" value="3'-5' exonuclease DinG"/>
    <property type="match status" value="1"/>
</dbReference>
<dbReference type="InterPro" id="IPR006054">
    <property type="entry name" value="DnaQ"/>
</dbReference>
<dbReference type="SMART" id="SM00479">
    <property type="entry name" value="EXOIII"/>
    <property type="match status" value="1"/>
</dbReference>
<dbReference type="EMBL" id="QGDT01000004">
    <property type="protein sequence ID" value="PWJ58428.1"/>
    <property type="molecule type" value="Genomic_DNA"/>
</dbReference>